<evidence type="ECO:0000256" key="2">
    <source>
        <dbReference type="ARBA" id="ARBA00023098"/>
    </source>
</evidence>
<dbReference type="Pfam" id="PF01734">
    <property type="entry name" value="Patatin"/>
    <property type="match status" value="1"/>
</dbReference>
<dbReference type="PANTHER" id="PTHR32176:SF92">
    <property type="entry name" value="XYLOSE ISOMERASE"/>
    <property type="match status" value="1"/>
</dbReference>
<evidence type="ECO:0000256" key="1">
    <source>
        <dbReference type="ARBA" id="ARBA00010240"/>
    </source>
</evidence>
<feature type="active site" description="Nucleophile" evidence="3">
    <location>
        <position position="50"/>
    </location>
</feature>
<dbReference type="Gene3D" id="3.40.1090.10">
    <property type="entry name" value="Cytosolic phospholipase A2 catalytic domain"/>
    <property type="match status" value="1"/>
</dbReference>
<feature type="short sequence motif" description="DGA/G" evidence="3">
    <location>
        <begin position="195"/>
        <end position="197"/>
    </location>
</feature>
<dbReference type="PANTHER" id="PTHR32176">
    <property type="entry name" value="XYLOSE ISOMERASE"/>
    <property type="match status" value="1"/>
</dbReference>
<proteinExistence type="inferred from homology"/>
<accession>A0ABU8I5X1</accession>
<comment type="caution">
    <text evidence="5">The sequence shown here is derived from an EMBL/GenBank/DDBJ whole genome shotgun (WGS) entry which is preliminary data.</text>
</comment>
<organism evidence="5 6">
    <name type="scientific">Sphingobacterium tenebrionis</name>
    <dbReference type="NCBI Taxonomy" id="3111775"/>
    <lineage>
        <taxon>Bacteria</taxon>
        <taxon>Pseudomonadati</taxon>
        <taxon>Bacteroidota</taxon>
        <taxon>Sphingobacteriia</taxon>
        <taxon>Sphingobacteriales</taxon>
        <taxon>Sphingobacteriaceae</taxon>
        <taxon>Sphingobacterium</taxon>
    </lineage>
</organism>
<evidence type="ECO:0000313" key="6">
    <source>
        <dbReference type="Proteomes" id="UP001363035"/>
    </source>
</evidence>
<evidence type="ECO:0000259" key="4">
    <source>
        <dbReference type="PROSITE" id="PS51635"/>
    </source>
</evidence>
<feature type="domain" description="PNPLA" evidence="4">
    <location>
        <begin position="5"/>
        <end position="208"/>
    </location>
</feature>
<comment type="similarity">
    <text evidence="1">Belongs to the patatin family.</text>
</comment>
<evidence type="ECO:0000313" key="5">
    <source>
        <dbReference type="EMBL" id="MEI5985117.1"/>
    </source>
</evidence>
<protein>
    <submittedName>
        <fullName evidence="5">Patatin-like phospholipase family protein</fullName>
    </submittedName>
</protein>
<name>A0ABU8I5X1_9SPHI</name>
<dbReference type="PROSITE" id="PS51635">
    <property type="entry name" value="PNPLA"/>
    <property type="match status" value="1"/>
</dbReference>
<dbReference type="InterPro" id="IPR002641">
    <property type="entry name" value="PNPLA_dom"/>
</dbReference>
<evidence type="ECO:0000256" key="3">
    <source>
        <dbReference type="PROSITE-ProRule" id="PRU01161"/>
    </source>
</evidence>
<dbReference type="Proteomes" id="UP001363035">
    <property type="component" value="Unassembled WGS sequence"/>
</dbReference>
<feature type="active site" description="Proton acceptor" evidence="3">
    <location>
        <position position="195"/>
    </location>
</feature>
<keyword evidence="2 3" id="KW-0443">Lipid metabolism</keyword>
<keyword evidence="3" id="KW-0378">Hydrolase</keyword>
<gene>
    <name evidence="5" type="ORF">VJ786_09390</name>
</gene>
<feature type="short sequence motif" description="GXSXG" evidence="3">
    <location>
        <begin position="48"/>
        <end position="52"/>
    </location>
</feature>
<keyword evidence="3" id="KW-0442">Lipid degradation</keyword>
<dbReference type="RefSeq" id="WP_134776525.1">
    <property type="nucleotide sequence ID" value="NZ_JAYLLN010000020.1"/>
</dbReference>
<feature type="short sequence motif" description="GXGXXG" evidence="3">
    <location>
        <begin position="9"/>
        <end position="14"/>
    </location>
</feature>
<dbReference type="SUPFAM" id="SSF52151">
    <property type="entry name" value="FabD/lysophospholipase-like"/>
    <property type="match status" value="1"/>
</dbReference>
<dbReference type="EMBL" id="JAYLLN010000020">
    <property type="protein sequence ID" value="MEI5985117.1"/>
    <property type="molecule type" value="Genomic_DNA"/>
</dbReference>
<sequence length="354" mass="39802">MKRILSIDGGGIRGIIPGMVLVSLEQKLKKQSNNPDAHLSEYFDFFAGTSTGGILVSILLCPHPNDPTKPRFSAQEALDIYLEHGTEIFTTSSWRRFLNQFGLLTELYDEHVLEKVLESYFGDMKLSQLIKPCIITAYNIELRKNHIFRQQKAISHGESRNFLLKDVCRATSAAPTYFSVAEIYSLAGTRYPLVDGGVFAHSPAISALLEVLKTFKTFKIDDVHILSLGTGIAKNAYNYEDFKKKKAISIGPALVDIMTSSSSESNDYFLHQLFRSVQQSSNYIRLEPSNLSSIEPSLDAASKGNIQKIVSLADKMISDNEYLLDALVIDLIREKEKGKEKKELTVWQYLKDKF</sequence>
<reference evidence="5 6" key="1">
    <citation type="submission" date="2024-01" db="EMBL/GenBank/DDBJ databases">
        <title>Sphingobacterium tenebrionis sp. nov., a novel endophyte isolated from tenebrio molitor intestines.</title>
        <authorList>
            <person name="Zhang C."/>
        </authorList>
    </citation>
    <scope>NUCLEOTIDE SEQUENCE [LARGE SCALE GENOMIC DNA]</scope>
    <source>
        <strain evidence="5 6">PU5-4</strain>
    </source>
</reference>
<keyword evidence="6" id="KW-1185">Reference proteome</keyword>
<dbReference type="InterPro" id="IPR016035">
    <property type="entry name" value="Acyl_Trfase/lysoPLipase"/>
</dbReference>